<organism evidence="1">
    <name type="scientific">Pseudomonas aeruginosa</name>
    <dbReference type="NCBI Taxonomy" id="287"/>
    <lineage>
        <taxon>Bacteria</taxon>
        <taxon>Pseudomonadati</taxon>
        <taxon>Pseudomonadota</taxon>
        <taxon>Gammaproteobacteria</taxon>
        <taxon>Pseudomonadales</taxon>
        <taxon>Pseudomonadaceae</taxon>
        <taxon>Pseudomonas</taxon>
    </lineage>
</organism>
<reference evidence="1" key="1">
    <citation type="submission" date="2019-12" db="EMBL/GenBank/DDBJ databases">
        <title>Compelete sequence of pSE5369-NR.</title>
        <authorList>
            <person name="Zhou D."/>
        </authorList>
    </citation>
    <scope>NUCLEOTIDE SEQUENCE</scope>
    <source>
        <strain evidence="1">SE5369</strain>
        <plasmid evidence="1">pSE5369-NR</plasmid>
    </source>
</reference>
<dbReference type="AlphaFoldDB" id="A0A7U3RM66"/>
<keyword evidence="1" id="KW-0614">Plasmid</keyword>
<dbReference type="EMBL" id="MN894889">
    <property type="protein sequence ID" value="QLG05453.1"/>
    <property type="molecule type" value="Genomic_DNA"/>
</dbReference>
<accession>A0A7U3RM66</accession>
<evidence type="ECO:0000313" key="1">
    <source>
        <dbReference type="EMBL" id="QLG05453.1"/>
    </source>
</evidence>
<protein>
    <submittedName>
        <fullName evidence="1">Uncharacterized protein</fullName>
    </submittedName>
</protein>
<name>A0A7U3RM66_PSEAI</name>
<proteinExistence type="predicted"/>
<geneLocation type="plasmid" evidence="1">
    <name>pSE5369-NR</name>
</geneLocation>
<sequence length="50" mass="5321">MSVLSANQCRLGMRISVGTDANTQLGFASARPTAFATTAAFRLIALAYRE</sequence>